<organism evidence="1 2">
    <name type="scientific">Araneus ventricosus</name>
    <name type="common">Orbweaver spider</name>
    <name type="synonym">Epeira ventricosa</name>
    <dbReference type="NCBI Taxonomy" id="182803"/>
    <lineage>
        <taxon>Eukaryota</taxon>
        <taxon>Metazoa</taxon>
        <taxon>Ecdysozoa</taxon>
        <taxon>Arthropoda</taxon>
        <taxon>Chelicerata</taxon>
        <taxon>Arachnida</taxon>
        <taxon>Araneae</taxon>
        <taxon>Araneomorphae</taxon>
        <taxon>Entelegynae</taxon>
        <taxon>Araneoidea</taxon>
        <taxon>Araneidae</taxon>
        <taxon>Araneus</taxon>
    </lineage>
</organism>
<dbReference type="Proteomes" id="UP000499080">
    <property type="component" value="Unassembled WGS sequence"/>
</dbReference>
<proteinExistence type="predicted"/>
<dbReference type="EMBL" id="BGPR01003199">
    <property type="protein sequence ID" value="GBM84959.1"/>
    <property type="molecule type" value="Genomic_DNA"/>
</dbReference>
<accession>A0A4Y2J5Q1</accession>
<dbReference type="OrthoDB" id="6617942at2759"/>
<keyword evidence="2" id="KW-1185">Reference proteome</keyword>
<gene>
    <name evidence="1" type="ORF">AVEN_120223_1</name>
</gene>
<sequence>MTYSCVCGRKVSACDCPVVVECYCVKDKKILSIERKFIYDQRTTRVAFIGILDNKETEKLQKRKKRKQQDLLQENVSVDNDTCKMKIPRKSLNERRDEIDLSSFPSASQMRSKLTSTALVSDRCGVSDRATAVIASSVSYDLGMLSEKDTPLVIDKSKIRREKQKTRQAMEQTMDRLIVTKGIYFDGRKDNMYYLSSVGFYLFKHERNNMNLFDVSNNKL</sequence>
<evidence type="ECO:0000313" key="1">
    <source>
        <dbReference type="EMBL" id="GBM84959.1"/>
    </source>
</evidence>
<protein>
    <submittedName>
        <fullName evidence="1">Uncharacterized protein</fullName>
    </submittedName>
</protein>
<dbReference type="AlphaFoldDB" id="A0A4Y2J5Q1"/>
<name>A0A4Y2J5Q1_ARAVE</name>
<comment type="caution">
    <text evidence="1">The sequence shown here is derived from an EMBL/GenBank/DDBJ whole genome shotgun (WGS) entry which is preliminary data.</text>
</comment>
<reference evidence="1 2" key="1">
    <citation type="journal article" date="2019" name="Sci. Rep.">
        <title>Orb-weaving spider Araneus ventricosus genome elucidates the spidroin gene catalogue.</title>
        <authorList>
            <person name="Kono N."/>
            <person name="Nakamura H."/>
            <person name="Ohtoshi R."/>
            <person name="Moran D.A.P."/>
            <person name="Shinohara A."/>
            <person name="Yoshida Y."/>
            <person name="Fujiwara M."/>
            <person name="Mori M."/>
            <person name="Tomita M."/>
            <person name="Arakawa K."/>
        </authorList>
    </citation>
    <scope>NUCLEOTIDE SEQUENCE [LARGE SCALE GENOMIC DNA]</scope>
</reference>
<evidence type="ECO:0000313" key="2">
    <source>
        <dbReference type="Proteomes" id="UP000499080"/>
    </source>
</evidence>